<keyword evidence="1" id="KW-0732">Signal</keyword>
<feature type="signal peptide" evidence="1">
    <location>
        <begin position="1"/>
        <end position="19"/>
    </location>
</feature>
<sequence length="378" mass="44221">MIKHISSFAFLLFSLNLAAQTPPKFESFEIDIDATRTNFFDAIEHIEIIRLEETEKTLLGEIDHYFKTPSGFVIPYMPISKPARLILFDKQGNYINEISKSGLGPEEYRNISDAWFKDGHIALFSGWSRRIQHYTESGEYVGSIEARYDKSISGWAMIPYQKGYIFHQMGTPPNGNELIFTDNLLNLTGKSAPVAKPHPLPFTQKKVFSSLRESIFYMKPLRDSVFQIMNSKAYPRFKFDFGNEWLWSNPKHMKSPVTAMNAMSAEAKVYMVYPYIGEWRIFLTYLFYEDKLVHQKKGYIDRETGDFFRFDLRKKDKEDYNLTFLTWEDDRLVSSIAAYDFEEFMDNLKSDQWAVKGGFDLEEIFQSENPVLLKIKFK</sequence>
<dbReference type="Pfam" id="PF17170">
    <property type="entry name" value="DUF5128"/>
    <property type="match status" value="1"/>
</dbReference>
<dbReference type="STRING" id="279360.MB14_02450"/>
<reference evidence="2" key="1">
    <citation type="submission" date="2016-01" db="EMBL/GenBank/DDBJ databases">
        <title>Genome sequencing of Roseivirga ehrenbergii KMM 6017.</title>
        <authorList>
            <person name="Selvaratnam C."/>
            <person name="Thevarajoo S."/>
            <person name="Goh K.M."/>
            <person name="Ee R."/>
            <person name="Chan K.-G."/>
            <person name="Chong C.S."/>
        </authorList>
    </citation>
    <scope>NUCLEOTIDE SEQUENCE [LARGE SCALE GENOMIC DNA]</scope>
    <source>
        <strain evidence="2">KMM 6017</strain>
    </source>
</reference>
<feature type="chain" id="PRO_5007574556" description="6-bladed beta-propeller" evidence="1">
    <location>
        <begin position="20"/>
        <end position="378"/>
    </location>
</feature>
<keyword evidence="3" id="KW-1185">Reference proteome</keyword>
<gene>
    <name evidence="2" type="ORF">MB14_02450</name>
</gene>
<dbReference type="EMBL" id="LQZQ01000012">
    <property type="protein sequence ID" value="KYG77080.1"/>
    <property type="molecule type" value="Genomic_DNA"/>
</dbReference>
<comment type="caution">
    <text evidence="2">The sequence shown here is derived from an EMBL/GenBank/DDBJ whole genome shotgun (WGS) entry which is preliminary data.</text>
</comment>
<evidence type="ECO:0000256" key="1">
    <source>
        <dbReference type="SAM" id="SignalP"/>
    </source>
</evidence>
<evidence type="ECO:0000313" key="3">
    <source>
        <dbReference type="Proteomes" id="UP000075583"/>
    </source>
</evidence>
<dbReference type="OrthoDB" id="819585at2"/>
<dbReference type="Proteomes" id="UP000075583">
    <property type="component" value="Unassembled WGS sequence"/>
</dbReference>
<name>A0A150XEF6_ROSEK</name>
<accession>A0A150XEF6</accession>
<evidence type="ECO:0000313" key="2">
    <source>
        <dbReference type="EMBL" id="KYG77080.1"/>
    </source>
</evidence>
<proteinExistence type="predicted"/>
<organism evidence="2 3">
    <name type="scientific">Roseivirga ehrenbergii (strain DSM 102268 / JCM 13514 / KCTC 12282 / NCIMB 14502 / KMM 6017)</name>
    <dbReference type="NCBI Taxonomy" id="279360"/>
    <lineage>
        <taxon>Bacteria</taxon>
        <taxon>Pseudomonadati</taxon>
        <taxon>Bacteroidota</taxon>
        <taxon>Cytophagia</taxon>
        <taxon>Cytophagales</taxon>
        <taxon>Roseivirgaceae</taxon>
        <taxon>Roseivirga</taxon>
    </lineage>
</organism>
<evidence type="ECO:0008006" key="4">
    <source>
        <dbReference type="Google" id="ProtNLM"/>
    </source>
</evidence>
<dbReference type="AlphaFoldDB" id="A0A150XEF6"/>
<dbReference type="RefSeq" id="WP_062591190.1">
    <property type="nucleotide sequence ID" value="NZ_LQZQ01000012.1"/>
</dbReference>
<protein>
    <recommendedName>
        <fullName evidence="4">6-bladed beta-propeller</fullName>
    </recommendedName>
</protein>